<dbReference type="RefSeq" id="WP_390307970.1">
    <property type="nucleotide sequence ID" value="NZ_JBHRRZ010000040.1"/>
</dbReference>
<evidence type="ECO:0008006" key="4">
    <source>
        <dbReference type="Google" id="ProtNLM"/>
    </source>
</evidence>
<dbReference type="Proteomes" id="UP001595387">
    <property type="component" value="Unassembled WGS sequence"/>
</dbReference>
<keyword evidence="3" id="KW-1185">Reference proteome</keyword>
<proteinExistence type="predicted"/>
<evidence type="ECO:0000313" key="3">
    <source>
        <dbReference type="Proteomes" id="UP001595387"/>
    </source>
</evidence>
<sequence length="89" mass="10199">MKKIQLMIAVPSSILLFLSLFLGYNTGLYISMGGIFVSLIIRQIRIQKYAYMLGHPDRHLGRFSNDNSIDPLEQAETYEIDFEKGSNKK</sequence>
<feature type="transmembrane region" description="Helical" evidence="1">
    <location>
        <begin position="14"/>
        <end position="41"/>
    </location>
</feature>
<evidence type="ECO:0000256" key="1">
    <source>
        <dbReference type="SAM" id="Phobius"/>
    </source>
</evidence>
<dbReference type="EMBL" id="JBHRRZ010000040">
    <property type="protein sequence ID" value="MFC2949993.1"/>
    <property type="molecule type" value="Genomic_DNA"/>
</dbReference>
<keyword evidence="1" id="KW-0472">Membrane</keyword>
<organism evidence="2 3">
    <name type="scientific">Virgibacillus sediminis</name>
    <dbReference type="NCBI Taxonomy" id="202260"/>
    <lineage>
        <taxon>Bacteria</taxon>
        <taxon>Bacillati</taxon>
        <taxon>Bacillota</taxon>
        <taxon>Bacilli</taxon>
        <taxon>Bacillales</taxon>
        <taxon>Bacillaceae</taxon>
        <taxon>Virgibacillus</taxon>
    </lineage>
</organism>
<keyword evidence="1" id="KW-0812">Transmembrane</keyword>
<protein>
    <recommendedName>
        <fullName evidence="4">ATP-dependent Lon protease</fullName>
    </recommendedName>
</protein>
<reference evidence="3" key="1">
    <citation type="journal article" date="2019" name="Int. J. Syst. Evol. Microbiol.">
        <title>The Global Catalogue of Microorganisms (GCM) 10K type strain sequencing project: providing services to taxonomists for standard genome sequencing and annotation.</title>
        <authorList>
            <consortium name="The Broad Institute Genomics Platform"/>
            <consortium name="The Broad Institute Genome Sequencing Center for Infectious Disease"/>
            <person name="Wu L."/>
            <person name="Ma J."/>
        </authorList>
    </citation>
    <scope>NUCLEOTIDE SEQUENCE [LARGE SCALE GENOMIC DNA]</scope>
    <source>
        <strain evidence="3">KCTC 13193</strain>
    </source>
</reference>
<evidence type="ECO:0000313" key="2">
    <source>
        <dbReference type="EMBL" id="MFC2949993.1"/>
    </source>
</evidence>
<gene>
    <name evidence="2" type="ORF">ACFODW_16855</name>
</gene>
<comment type="caution">
    <text evidence="2">The sequence shown here is derived from an EMBL/GenBank/DDBJ whole genome shotgun (WGS) entry which is preliminary data.</text>
</comment>
<accession>A0ABV7AAK7</accession>
<keyword evidence="1" id="KW-1133">Transmembrane helix</keyword>
<name>A0ABV7AAK7_9BACI</name>